<evidence type="ECO:0000256" key="1">
    <source>
        <dbReference type="ARBA" id="ARBA00022603"/>
    </source>
</evidence>
<dbReference type="Gene3D" id="3.40.50.150">
    <property type="entry name" value="Vaccinia Virus protein VP39"/>
    <property type="match status" value="1"/>
</dbReference>
<accession>A0A532V6X8</accession>
<evidence type="ECO:0000313" key="4">
    <source>
        <dbReference type="EMBL" id="TKJ42946.1"/>
    </source>
</evidence>
<comment type="caution">
    <text evidence="4">The sequence shown here is derived from an EMBL/GenBank/DDBJ whole genome shotgun (WGS) entry which is preliminary data.</text>
</comment>
<evidence type="ECO:0000259" key="3">
    <source>
        <dbReference type="Pfam" id="PF13649"/>
    </source>
</evidence>
<gene>
    <name evidence="4" type="ORF">CEE36_05520</name>
</gene>
<keyword evidence="2 4" id="KW-0808">Transferase</keyword>
<dbReference type="GO" id="GO:0032259">
    <property type="term" value="P:methylation"/>
    <property type="evidence" value="ECO:0007669"/>
    <property type="project" value="UniProtKB-KW"/>
</dbReference>
<sequence length="271" mass="31032">MDEYINANRRHWNELVEIHAKSKFYDVEGFKAGRLTLDRIEQEGVGDVKGKSLLHLQCHFGMDTLSFARLGAEVTGIDFSTKAIRLARDLSSELGLNASFVCSEIYDLPKKLSGEFDIVFTSYGVLPWLPDLKRWAEVITHFLKPGGIFYIVESHPFAHVFNDGNVSDLQVHYPYFAKAPMRFDEHGSYADAEGTLEHTVHYEWMHPMSEIISSLIAAGLTIQSLKEYPFTPYKMLPFMKQDQEGWWRLPDGREDVPLLFSLKATKKECSF</sequence>
<dbReference type="InterPro" id="IPR041698">
    <property type="entry name" value="Methyltransf_25"/>
</dbReference>
<dbReference type="CDD" id="cd02440">
    <property type="entry name" value="AdoMet_MTases"/>
    <property type="match status" value="1"/>
</dbReference>
<dbReference type="SUPFAM" id="SSF53335">
    <property type="entry name" value="S-adenosyl-L-methionine-dependent methyltransferases"/>
    <property type="match status" value="1"/>
</dbReference>
<dbReference type="InterPro" id="IPR029063">
    <property type="entry name" value="SAM-dependent_MTases_sf"/>
</dbReference>
<evidence type="ECO:0000256" key="2">
    <source>
        <dbReference type="ARBA" id="ARBA00022679"/>
    </source>
</evidence>
<feature type="domain" description="Methyltransferase" evidence="3">
    <location>
        <begin position="54"/>
        <end position="147"/>
    </location>
</feature>
<dbReference type="AlphaFoldDB" id="A0A532V6X8"/>
<dbReference type="PANTHER" id="PTHR43861">
    <property type="entry name" value="TRANS-ACONITATE 2-METHYLTRANSFERASE-RELATED"/>
    <property type="match status" value="1"/>
</dbReference>
<dbReference type="Pfam" id="PF13649">
    <property type="entry name" value="Methyltransf_25"/>
    <property type="match status" value="1"/>
</dbReference>
<dbReference type="EMBL" id="NJBO01000007">
    <property type="protein sequence ID" value="TKJ42946.1"/>
    <property type="molecule type" value="Genomic_DNA"/>
</dbReference>
<name>A0A532V6X8_UNCT6</name>
<reference evidence="4 5" key="1">
    <citation type="submission" date="2017-06" db="EMBL/GenBank/DDBJ databases">
        <title>Novel microbial phyla capable of carbon fixation and sulfur reduction in deep-sea sediments.</title>
        <authorList>
            <person name="Huang J."/>
            <person name="Baker B."/>
            <person name="Wang Y."/>
        </authorList>
    </citation>
    <scope>NUCLEOTIDE SEQUENCE [LARGE SCALE GENOMIC DNA]</scope>
    <source>
        <strain evidence="4">B3_TA06</strain>
    </source>
</reference>
<protein>
    <submittedName>
        <fullName evidence="4">SAM-dependent methyltransferase</fullName>
    </submittedName>
</protein>
<proteinExistence type="predicted"/>
<organism evidence="4 5">
    <name type="scientific">candidate division TA06 bacterium B3_TA06</name>
    <dbReference type="NCBI Taxonomy" id="2012487"/>
    <lineage>
        <taxon>Bacteria</taxon>
        <taxon>Bacteria division TA06</taxon>
    </lineage>
</organism>
<dbReference type="Proteomes" id="UP000317778">
    <property type="component" value="Unassembled WGS sequence"/>
</dbReference>
<dbReference type="GO" id="GO:0008168">
    <property type="term" value="F:methyltransferase activity"/>
    <property type="evidence" value="ECO:0007669"/>
    <property type="project" value="UniProtKB-KW"/>
</dbReference>
<dbReference type="PANTHER" id="PTHR43861:SF1">
    <property type="entry name" value="TRANS-ACONITATE 2-METHYLTRANSFERASE"/>
    <property type="match status" value="1"/>
</dbReference>
<evidence type="ECO:0000313" key="5">
    <source>
        <dbReference type="Proteomes" id="UP000317778"/>
    </source>
</evidence>
<keyword evidence="1 4" id="KW-0489">Methyltransferase</keyword>